<evidence type="ECO:0000313" key="8">
    <source>
        <dbReference type="Proteomes" id="UP000005207"/>
    </source>
</evidence>
<dbReference type="InterPro" id="IPR036179">
    <property type="entry name" value="Ig-like_dom_sf"/>
</dbReference>
<dbReference type="InterPro" id="IPR007110">
    <property type="entry name" value="Ig-like_dom"/>
</dbReference>
<dbReference type="OrthoDB" id="8822248at2759"/>
<evidence type="ECO:0000256" key="3">
    <source>
        <dbReference type="ARBA" id="ARBA00023319"/>
    </source>
</evidence>
<dbReference type="GO" id="GO:0016020">
    <property type="term" value="C:membrane"/>
    <property type="evidence" value="ECO:0007669"/>
    <property type="project" value="UniProtKB-SubCell"/>
</dbReference>
<feature type="domain" description="Ig-like" evidence="6">
    <location>
        <begin position="165"/>
        <end position="263"/>
    </location>
</feature>
<evidence type="ECO:0000259" key="6">
    <source>
        <dbReference type="PROSITE" id="PS50835"/>
    </source>
</evidence>
<feature type="transmembrane region" description="Helical" evidence="5">
    <location>
        <begin position="283"/>
        <end position="310"/>
    </location>
</feature>
<keyword evidence="2 5" id="KW-0472">Membrane</keyword>
<dbReference type="GeneID" id="100712476"/>
<comment type="subcellular location">
    <subcellularLocation>
        <location evidence="1">Membrane</location>
    </subcellularLocation>
</comment>
<evidence type="ECO:0000256" key="5">
    <source>
        <dbReference type="SAM" id="Phobius"/>
    </source>
</evidence>
<dbReference type="Ensembl" id="ENSONIT00000090264.1">
    <property type="protein sequence ID" value="ENSONIP00000053809.1"/>
    <property type="gene ID" value="ENSONIG00000040807.1"/>
</dbReference>
<dbReference type="InParanoid" id="A0A669D4G7"/>
<dbReference type="CTD" id="561211"/>
<name>A0A669D4G7_ORENI</name>
<evidence type="ECO:0000256" key="2">
    <source>
        <dbReference type="ARBA" id="ARBA00023136"/>
    </source>
</evidence>
<reference evidence="7" key="3">
    <citation type="submission" date="2025-09" db="UniProtKB">
        <authorList>
            <consortium name="Ensembl"/>
        </authorList>
    </citation>
    <scope>IDENTIFICATION</scope>
</reference>
<evidence type="ECO:0000256" key="4">
    <source>
        <dbReference type="SAM" id="MobiDB-lite"/>
    </source>
</evidence>
<accession>A0A669D4G7</accession>
<reference evidence="7" key="2">
    <citation type="submission" date="2025-08" db="UniProtKB">
        <authorList>
            <consortium name="Ensembl"/>
        </authorList>
    </citation>
    <scope>IDENTIFICATION</scope>
</reference>
<dbReference type="GeneTree" id="ENSGT00940000165615"/>
<dbReference type="CDD" id="cd00096">
    <property type="entry name" value="Ig"/>
    <property type="match status" value="1"/>
</dbReference>
<protein>
    <submittedName>
        <fullName evidence="7">Immunoglobulin superfamily member 5</fullName>
    </submittedName>
</protein>
<dbReference type="PANTHER" id="PTHR44991:SF1">
    <property type="entry name" value="IMMUNOGLOBULIN SUPERFAMILY MEMBER 5"/>
    <property type="match status" value="1"/>
</dbReference>
<dbReference type="PANTHER" id="PTHR44991">
    <property type="entry name" value="IMMUNOGLOBULIN SUPERFAMILY MEMBER 5"/>
    <property type="match status" value="1"/>
</dbReference>
<dbReference type="Proteomes" id="UP000005207">
    <property type="component" value="Linkage group LG10"/>
</dbReference>
<sequence length="399" mass="44204">MEHSILQPGLNFAPCESRRWSQPQRSSPAVSGNEALIHGTRQDWRYHTPSIPIFEISTTMTVSWISWASLFFICLLPCTMGVTNQFQLEPMTAAVLKGSDAQFIARVTGSWTIMTWIVGGFLVLTVNGNTTISLSEQYSATFCSSDNSSCVEFTIHNISRSLSGPVTCAVQGLFGEKTAQLYVQENGMINITGPSMKVMYDQQVEFQCVTAGWYPKPTVTWTLNGNAMNSTLDNFTDNGDFFNSTSVLTFQAVRDTTVKCLVSIPALTSPQSTFLFLVVAPNWTVLIAVVVSFGSLALLVLLIIGIWFFYKRRKEKQTNYQDEMRRVRTQSQLSGVHGPRNKEGQVNTTYVPEGQTSVPTSEITDNGVFQVSTVANSAQAGVYNFEDPGFMKHRHVTIV</sequence>
<dbReference type="InterPro" id="IPR053896">
    <property type="entry name" value="BTN3A2-like_Ig-C"/>
</dbReference>
<dbReference type="OMA" id="GMINITG"/>
<organism evidence="7 8">
    <name type="scientific">Oreochromis niloticus</name>
    <name type="common">Nile tilapia</name>
    <name type="synonym">Tilapia nilotica</name>
    <dbReference type="NCBI Taxonomy" id="8128"/>
    <lineage>
        <taxon>Eukaryota</taxon>
        <taxon>Metazoa</taxon>
        <taxon>Chordata</taxon>
        <taxon>Craniata</taxon>
        <taxon>Vertebrata</taxon>
        <taxon>Euteleostomi</taxon>
        <taxon>Actinopterygii</taxon>
        <taxon>Neopterygii</taxon>
        <taxon>Teleostei</taxon>
        <taxon>Neoteleostei</taxon>
        <taxon>Acanthomorphata</taxon>
        <taxon>Ovalentaria</taxon>
        <taxon>Cichlomorphae</taxon>
        <taxon>Cichliformes</taxon>
        <taxon>Cichlidae</taxon>
        <taxon>African cichlids</taxon>
        <taxon>Pseudocrenilabrinae</taxon>
        <taxon>Oreochromini</taxon>
        <taxon>Oreochromis</taxon>
    </lineage>
</organism>
<keyword evidence="5" id="KW-0812">Transmembrane</keyword>
<proteinExistence type="predicted"/>
<dbReference type="Pfam" id="PF22705">
    <property type="entry name" value="C2-set_3"/>
    <property type="match status" value="1"/>
</dbReference>
<dbReference type="RefSeq" id="XP_005454662.2">
    <property type="nucleotide sequence ID" value="XM_005454605.4"/>
</dbReference>
<evidence type="ECO:0000256" key="1">
    <source>
        <dbReference type="ARBA" id="ARBA00004370"/>
    </source>
</evidence>
<dbReference type="KEGG" id="onl:100712476"/>
<feature type="transmembrane region" description="Helical" evidence="5">
    <location>
        <begin position="64"/>
        <end position="82"/>
    </location>
</feature>
<dbReference type="AlphaFoldDB" id="A0A669D4G7"/>
<dbReference type="PROSITE" id="PS50835">
    <property type="entry name" value="IG_LIKE"/>
    <property type="match status" value="1"/>
</dbReference>
<keyword evidence="5" id="KW-1133">Transmembrane helix</keyword>
<feature type="region of interest" description="Disordered" evidence="4">
    <location>
        <begin position="329"/>
        <end position="357"/>
    </location>
</feature>
<feature type="compositionally biased region" description="Polar residues" evidence="4">
    <location>
        <begin position="344"/>
        <end position="357"/>
    </location>
</feature>
<reference evidence="8" key="1">
    <citation type="submission" date="2012-01" db="EMBL/GenBank/DDBJ databases">
        <title>The Genome Sequence of Oreochromis niloticus (Nile Tilapia).</title>
        <authorList>
            <consortium name="Broad Institute Genome Assembly Team"/>
            <consortium name="Broad Institute Sequencing Platform"/>
            <person name="Di Palma F."/>
            <person name="Johnson J."/>
            <person name="Lander E.S."/>
            <person name="Lindblad-Toh K."/>
        </authorList>
    </citation>
    <scope>NUCLEOTIDE SEQUENCE [LARGE SCALE GENOMIC DNA]</scope>
</reference>
<gene>
    <name evidence="7" type="primary">igsf5a</name>
</gene>
<evidence type="ECO:0000313" key="7">
    <source>
        <dbReference type="Ensembl" id="ENSONIP00000053809.1"/>
    </source>
</evidence>
<dbReference type="InterPro" id="IPR013783">
    <property type="entry name" value="Ig-like_fold"/>
</dbReference>
<dbReference type="SUPFAM" id="SSF48726">
    <property type="entry name" value="Immunoglobulin"/>
    <property type="match status" value="2"/>
</dbReference>
<keyword evidence="8" id="KW-1185">Reference proteome</keyword>
<keyword evidence="3" id="KW-0393">Immunoglobulin domain</keyword>
<feature type="transmembrane region" description="Helical" evidence="5">
    <location>
        <begin position="103"/>
        <end position="124"/>
    </location>
</feature>
<dbReference type="Gene3D" id="2.60.40.10">
    <property type="entry name" value="Immunoglobulins"/>
    <property type="match status" value="2"/>
</dbReference>